<dbReference type="AlphaFoldDB" id="A0A0F9FYU0"/>
<protein>
    <submittedName>
        <fullName evidence="2">Uncharacterized protein</fullName>
    </submittedName>
</protein>
<accession>A0A0F9FYU0</accession>
<evidence type="ECO:0000256" key="1">
    <source>
        <dbReference type="SAM" id="MobiDB-lite"/>
    </source>
</evidence>
<comment type="caution">
    <text evidence="2">The sequence shown here is derived from an EMBL/GenBank/DDBJ whole genome shotgun (WGS) entry which is preliminary data.</text>
</comment>
<organism evidence="2">
    <name type="scientific">marine sediment metagenome</name>
    <dbReference type="NCBI Taxonomy" id="412755"/>
    <lineage>
        <taxon>unclassified sequences</taxon>
        <taxon>metagenomes</taxon>
        <taxon>ecological metagenomes</taxon>
    </lineage>
</organism>
<feature type="compositionally biased region" description="Basic and acidic residues" evidence="1">
    <location>
        <begin position="99"/>
        <end position="117"/>
    </location>
</feature>
<sequence>MKAECAWGDGPDVIVSLEGSTMVLHESPNDKDTWEHGTVSDGLLDLTADEAQDLGIDLITAAKQARDMDRMAREHDEMLEEADRMMDCRNQKQRVWQTPEKKMEWEEREEAAKKTIECNDPEYQSSTVPHKRLPG</sequence>
<dbReference type="EMBL" id="LAZR01030550">
    <property type="protein sequence ID" value="KKL56277.1"/>
    <property type="molecule type" value="Genomic_DNA"/>
</dbReference>
<feature type="region of interest" description="Disordered" evidence="1">
    <location>
        <begin position="99"/>
        <end position="135"/>
    </location>
</feature>
<name>A0A0F9FYU0_9ZZZZ</name>
<proteinExistence type="predicted"/>
<evidence type="ECO:0000313" key="2">
    <source>
        <dbReference type="EMBL" id="KKL56277.1"/>
    </source>
</evidence>
<reference evidence="2" key="1">
    <citation type="journal article" date="2015" name="Nature">
        <title>Complex archaea that bridge the gap between prokaryotes and eukaryotes.</title>
        <authorList>
            <person name="Spang A."/>
            <person name="Saw J.H."/>
            <person name="Jorgensen S.L."/>
            <person name="Zaremba-Niedzwiedzka K."/>
            <person name="Martijn J."/>
            <person name="Lind A.E."/>
            <person name="van Eijk R."/>
            <person name="Schleper C."/>
            <person name="Guy L."/>
            <person name="Ettema T.J."/>
        </authorList>
    </citation>
    <scope>NUCLEOTIDE SEQUENCE</scope>
</reference>
<gene>
    <name evidence="2" type="ORF">LCGC14_2247020</name>
</gene>